<dbReference type="PANTHER" id="PTHR24220">
    <property type="entry name" value="IMPORT ATP-BINDING PROTEIN"/>
    <property type="match status" value="1"/>
</dbReference>
<evidence type="ECO:0000313" key="4">
    <source>
        <dbReference type="EMBL" id="QTD57710.1"/>
    </source>
</evidence>
<organism evidence="4 5">
    <name type="scientific">Parasphingorhabdus cellanae</name>
    <dbReference type="NCBI Taxonomy" id="2806553"/>
    <lineage>
        <taxon>Bacteria</taxon>
        <taxon>Pseudomonadati</taxon>
        <taxon>Pseudomonadota</taxon>
        <taxon>Alphaproteobacteria</taxon>
        <taxon>Sphingomonadales</taxon>
        <taxon>Sphingomonadaceae</taxon>
        <taxon>Parasphingorhabdus</taxon>
    </lineage>
</organism>
<proteinExistence type="predicted"/>
<accession>A0ABX7T9L8</accession>
<dbReference type="InterPro" id="IPR017871">
    <property type="entry name" value="ABC_transporter-like_CS"/>
</dbReference>
<evidence type="ECO:0000256" key="1">
    <source>
        <dbReference type="ARBA" id="ARBA00022741"/>
    </source>
</evidence>
<gene>
    <name evidence="4" type="ORF">J4G78_04740</name>
</gene>
<dbReference type="EMBL" id="CP071794">
    <property type="protein sequence ID" value="QTD57710.1"/>
    <property type="molecule type" value="Genomic_DNA"/>
</dbReference>
<dbReference type="Gene3D" id="3.40.50.300">
    <property type="entry name" value="P-loop containing nucleotide triphosphate hydrolases"/>
    <property type="match status" value="1"/>
</dbReference>
<evidence type="ECO:0000256" key="2">
    <source>
        <dbReference type="ARBA" id="ARBA00022840"/>
    </source>
</evidence>
<dbReference type="PROSITE" id="PS50893">
    <property type="entry name" value="ABC_TRANSPORTER_2"/>
    <property type="match status" value="1"/>
</dbReference>
<protein>
    <submittedName>
        <fullName evidence="4">ATP-binding cassette domain-containing protein</fullName>
    </submittedName>
</protein>
<keyword evidence="5" id="KW-1185">Reference proteome</keyword>
<keyword evidence="2 4" id="KW-0067">ATP-binding</keyword>
<dbReference type="InterPro" id="IPR015854">
    <property type="entry name" value="ABC_transpr_LolD-like"/>
</dbReference>
<feature type="domain" description="ABC transporter" evidence="3">
    <location>
        <begin position="3"/>
        <end position="215"/>
    </location>
</feature>
<dbReference type="GO" id="GO:0005524">
    <property type="term" value="F:ATP binding"/>
    <property type="evidence" value="ECO:0007669"/>
    <property type="project" value="UniProtKB-KW"/>
</dbReference>
<dbReference type="PROSITE" id="PS00211">
    <property type="entry name" value="ABC_TRANSPORTER_1"/>
    <property type="match status" value="1"/>
</dbReference>
<evidence type="ECO:0000259" key="3">
    <source>
        <dbReference type="PROSITE" id="PS50893"/>
    </source>
</evidence>
<dbReference type="Pfam" id="PF00005">
    <property type="entry name" value="ABC_tran"/>
    <property type="match status" value="1"/>
</dbReference>
<evidence type="ECO:0000313" key="5">
    <source>
        <dbReference type="Proteomes" id="UP000663923"/>
    </source>
</evidence>
<dbReference type="SUPFAM" id="SSF52540">
    <property type="entry name" value="P-loop containing nucleoside triphosphate hydrolases"/>
    <property type="match status" value="1"/>
</dbReference>
<dbReference type="PANTHER" id="PTHR24220:SF659">
    <property type="entry name" value="TRANSPORTER, PUTATIVE-RELATED"/>
    <property type="match status" value="1"/>
</dbReference>
<name>A0ABX7T9L8_9SPHN</name>
<sequence>MLLEVENLHYTINENPLFSRFNLAIEEGNHHLLVGPSGSGKTTLINLTCGLLSPEKGAIRVAGHDMAAVSESGRDKIRREHIGIVFQTLRLVSALDLSANLLLAQRLSRGTTDAPLIASLLERLGIAHRAKAKPHQMSQGEAQRAAIARALVTRPRLLIADEPTSALDESNAQQVADLLLECAADYGVTLLIATHDDRLKPLFPNQIALTDHMLKAA</sequence>
<dbReference type="Proteomes" id="UP000663923">
    <property type="component" value="Chromosome"/>
</dbReference>
<reference evidence="4 5" key="1">
    <citation type="submission" date="2021-03" db="EMBL/GenBank/DDBJ databases">
        <title>Complete genome of Parasphingorhabdus_sp.JHSY0214.</title>
        <authorList>
            <person name="Yoo J.H."/>
            <person name="Bae J.W."/>
        </authorList>
    </citation>
    <scope>NUCLEOTIDE SEQUENCE [LARGE SCALE GENOMIC DNA]</scope>
    <source>
        <strain evidence="4 5">JHSY0214</strain>
    </source>
</reference>
<dbReference type="InterPro" id="IPR003593">
    <property type="entry name" value="AAA+_ATPase"/>
</dbReference>
<dbReference type="InterPro" id="IPR027417">
    <property type="entry name" value="P-loop_NTPase"/>
</dbReference>
<dbReference type="InterPro" id="IPR003439">
    <property type="entry name" value="ABC_transporter-like_ATP-bd"/>
</dbReference>
<keyword evidence="1" id="KW-0547">Nucleotide-binding</keyword>
<dbReference type="SMART" id="SM00382">
    <property type="entry name" value="AAA"/>
    <property type="match status" value="1"/>
</dbReference>